<comment type="caution">
    <text evidence="2">The sequence shown here is derived from an EMBL/GenBank/DDBJ whole genome shotgun (WGS) entry which is preliminary data.</text>
</comment>
<dbReference type="AlphaFoldDB" id="A0A147HQN9"/>
<evidence type="ECO:0000313" key="3">
    <source>
        <dbReference type="Proteomes" id="UP000072867"/>
    </source>
</evidence>
<name>A0A147HQN9_9SPHN</name>
<proteinExistence type="predicted"/>
<sequence>MDETGSEIGIVNVDRNMAQAFEFPKGGRLDTGWRWKVDAIAARLIAEPPAMPSRLPLPVRSGGRIDLPNMGLTTACRKRSPAAAHRSDSRRANPGRLIISA</sequence>
<feature type="region of interest" description="Disordered" evidence="1">
    <location>
        <begin position="78"/>
        <end position="101"/>
    </location>
</feature>
<gene>
    <name evidence="2" type="ORF">NS319_19510</name>
</gene>
<reference evidence="2 3" key="1">
    <citation type="journal article" date="2016" name="Front. Microbiol.">
        <title>Genomic Resource of Rice Seed Associated Bacteria.</title>
        <authorList>
            <person name="Midha S."/>
            <person name="Bansal K."/>
            <person name="Sharma S."/>
            <person name="Kumar N."/>
            <person name="Patil P.P."/>
            <person name="Chaudhry V."/>
            <person name="Patil P.B."/>
        </authorList>
    </citation>
    <scope>NUCLEOTIDE SEQUENCE [LARGE SCALE GENOMIC DNA]</scope>
    <source>
        <strain evidence="2 3">NS319</strain>
    </source>
</reference>
<accession>A0A147HQN9</accession>
<dbReference type="RefSeq" id="WP_058735017.1">
    <property type="nucleotide sequence ID" value="NZ_LDTD01000271.1"/>
</dbReference>
<evidence type="ECO:0000256" key="1">
    <source>
        <dbReference type="SAM" id="MobiDB-lite"/>
    </source>
</evidence>
<dbReference type="PATRIC" id="fig|33051.3.peg.1920"/>
<protein>
    <submittedName>
        <fullName evidence="2">Uncharacterized protein</fullName>
    </submittedName>
</protein>
<organism evidence="2 3">
    <name type="scientific">Sphingomonas sanguinis</name>
    <dbReference type="NCBI Taxonomy" id="33051"/>
    <lineage>
        <taxon>Bacteria</taxon>
        <taxon>Pseudomonadati</taxon>
        <taxon>Pseudomonadota</taxon>
        <taxon>Alphaproteobacteria</taxon>
        <taxon>Sphingomonadales</taxon>
        <taxon>Sphingomonadaceae</taxon>
        <taxon>Sphingomonas</taxon>
    </lineage>
</organism>
<dbReference type="EMBL" id="LDTD01000271">
    <property type="protein sequence ID" value="KTT62628.1"/>
    <property type="molecule type" value="Genomic_DNA"/>
</dbReference>
<dbReference type="Proteomes" id="UP000072867">
    <property type="component" value="Unassembled WGS sequence"/>
</dbReference>
<evidence type="ECO:0000313" key="2">
    <source>
        <dbReference type="EMBL" id="KTT62628.1"/>
    </source>
</evidence>